<keyword evidence="2" id="KW-1185">Reference proteome</keyword>
<organism evidence="1 2">
    <name type="scientific">Micromonospora pisi</name>
    <dbReference type="NCBI Taxonomy" id="589240"/>
    <lineage>
        <taxon>Bacteria</taxon>
        <taxon>Bacillati</taxon>
        <taxon>Actinomycetota</taxon>
        <taxon>Actinomycetes</taxon>
        <taxon>Micromonosporales</taxon>
        <taxon>Micromonosporaceae</taxon>
        <taxon>Micromonospora</taxon>
    </lineage>
</organism>
<protein>
    <submittedName>
        <fullName evidence="1">Uncharacterized protein</fullName>
    </submittedName>
</protein>
<evidence type="ECO:0000313" key="1">
    <source>
        <dbReference type="EMBL" id="RKR90661.1"/>
    </source>
</evidence>
<dbReference type="EMBL" id="RBKT01000001">
    <property type="protein sequence ID" value="RKR90661.1"/>
    <property type="molecule type" value="Genomic_DNA"/>
</dbReference>
<comment type="caution">
    <text evidence="1">The sequence shown here is derived from an EMBL/GenBank/DDBJ whole genome shotgun (WGS) entry which is preliminary data.</text>
</comment>
<dbReference type="AlphaFoldDB" id="A0A495JP97"/>
<accession>A0A495JP97</accession>
<gene>
    <name evidence="1" type="ORF">BDK92_5039</name>
</gene>
<proteinExistence type="predicted"/>
<name>A0A495JP97_9ACTN</name>
<evidence type="ECO:0000313" key="2">
    <source>
        <dbReference type="Proteomes" id="UP000277671"/>
    </source>
</evidence>
<dbReference type="Proteomes" id="UP000277671">
    <property type="component" value="Unassembled WGS sequence"/>
</dbReference>
<reference evidence="1 2" key="1">
    <citation type="submission" date="2018-10" db="EMBL/GenBank/DDBJ databases">
        <title>Sequencing the genomes of 1000 actinobacteria strains.</title>
        <authorList>
            <person name="Klenk H.-P."/>
        </authorList>
    </citation>
    <scope>NUCLEOTIDE SEQUENCE [LARGE SCALE GENOMIC DNA]</scope>
    <source>
        <strain evidence="1 2">DSM 45175</strain>
    </source>
</reference>
<sequence length="72" mass="7982">MNGLERPRLVKVTFNLTAVADTALTKLAMVDGNRTDALNRAVRVAALLREIAPADRFTITEADGLRREIYLL</sequence>